<evidence type="ECO:0008006" key="3">
    <source>
        <dbReference type="Google" id="ProtNLM"/>
    </source>
</evidence>
<dbReference type="PANTHER" id="PTHR34801">
    <property type="entry name" value="EXPRESSED PROTEIN"/>
    <property type="match status" value="1"/>
</dbReference>
<gene>
    <name evidence="1" type="ORF">NIES593_09665</name>
</gene>
<accession>A0A1U7HIX6</accession>
<sequence length="173" mass="19201">MSASERKVKSINRSLLIVVLLLAIALIWIGVRIAFPDSPTLFAGTRPDNLGVSSGKLAPCPSTPNCVSSQSADIEHYIEPLTYQSSATDAIAKLKNLIETQQRAKLIAETGNYLYAEFMTRWMGFVDDVEFYANEEAKKIEVRSASRLGESDLGVNRQRIESIRNLFNQSSDE</sequence>
<protein>
    <recommendedName>
        <fullName evidence="3">DUF1499 domain-containing protein</fullName>
    </recommendedName>
</protein>
<dbReference type="STRING" id="1921803.NIES593_09665"/>
<dbReference type="EMBL" id="MRCB01000009">
    <property type="protein sequence ID" value="OKH23488.1"/>
    <property type="molecule type" value="Genomic_DNA"/>
</dbReference>
<dbReference type="RefSeq" id="WP_073599387.1">
    <property type="nucleotide sequence ID" value="NZ_MRCB01000009.1"/>
</dbReference>
<evidence type="ECO:0000313" key="2">
    <source>
        <dbReference type="Proteomes" id="UP000186868"/>
    </source>
</evidence>
<evidence type="ECO:0000313" key="1">
    <source>
        <dbReference type="EMBL" id="OKH23488.1"/>
    </source>
</evidence>
<dbReference type="PANTHER" id="PTHR34801:SF6">
    <property type="entry name" value="SLL1620 PROTEIN"/>
    <property type="match status" value="1"/>
</dbReference>
<reference evidence="1 2" key="1">
    <citation type="submission" date="2016-11" db="EMBL/GenBank/DDBJ databases">
        <title>Draft Genome Sequences of Nine Cyanobacterial Strains from Diverse Habitats.</title>
        <authorList>
            <person name="Zhu T."/>
            <person name="Hou S."/>
            <person name="Lu X."/>
            <person name="Hess W.R."/>
        </authorList>
    </citation>
    <scope>NUCLEOTIDE SEQUENCE [LARGE SCALE GENOMIC DNA]</scope>
    <source>
        <strain evidence="1 2">NIES-593</strain>
    </source>
</reference>
<name>A0A1U7HIX6_9CYAN</name>
<comment type="caution">
    <text evidence="1">The sequence shown here is derived from an EMBL/GenBank/DDBJ whole genome shotgun (WGS) entry which is preliminary data.</text>
</comment>
<keyword evidence="2" id="KW-1185">Reference proteome</keyword>
<dbReference type="Proteomes" id="UP000186868">
    <property type="component" value="Unassembled WGS sequence"/>
</dbReference>
<dbReference type="Pfam" id="PF07386">
    <property type="entry name" value="DUF1499"/>
    <property type="match status" value="1"/>
</dbReference>
<organism evidence="1 2">
    <name type="scientific">Hydrococcus rivularis NIES-593</name>
    <dbReference type="NCBI Taxonomy" id="1921803"/>
    <lineage>
        <taxon>Bacteria</taxon>
        <taxon>Bacillati</taxon>
        <taxon>Cyanobacteriota</taxon>
        <taxon>Cyanophyceae</taxon>
        <taxon>Pleurocapsales</taxon>
        <taxon>Hydrococcaceae</taxon>
        <taxon>Hydrococcus</taxon>
    </lineage>
</organism>
<dbReference type="AlphaFoldDB" id="A0A1U7HIX6"/>
<proteinExistence type="predicted"/>
<dbReference type="InterPro" id="IPR010865">
    <property type="entry name" value="DUF1499"/>
</dbReference>
<dbReference type="OrthoDB" id="9793534at2"/>